<keyword evidence="3" id="KW-1185">Reference proteome</keyword>
<evidence type="ECO:0000313" key="3">
    <source>
        <dbReference type="Proteomes" id="UP000004995"/>
    </source>
</evidence>
<dbReference type="GeneID" id="101769838"/>
<protein>
    <recommendedName>
        <fullName evidence="4">F-box domain-containing protein</fullName>
    </recommendedName>
</protein>
<evidence type="ECO:0008006" key="4">
    <source>
        <dbReference type="Google" id="ProtNLM"/>
    </source>
</evidence>
<dbReference type="PANTHER" id="PTHR31264:SF3">
    <property type="entry name" value="OS07G0554100 PROTEIN"/>
    <property type="match status" value="1"/>
</dbReference>
<dbReference type="PANTHER" id="PTHR31264">
    <property type="entry name" value="OS07G0554500 PROTEIN-RELATED"/>
    <property type="match status" value="1"/>
</dbReference>
<accession>K3ZTT7</accession>
<dbReference type="Gramene" id="KQL26170">
    <property type="protein sequence ID" value="KQL26170"/>
    <property type="gene ID" value="SETIT_030017mg"/>
</dbReference>
<evidence type="ECO:0000313" key="2">
    <source>
        <dbReference type="EnsemblPlants" id="KQL26170"/>
    </source>
</evidence>
<dbReference type="EnsemblPlants" id="KQL26170">
    <property type="protein sequence ID" value="KQL26170"/>
    <property type="gene ID" value="SETIT_030017mg"/>
</dbReference>
<dbReference type="InterPro" id="IPR036047">
    <property type="entry name" value="F-box-like_dom_sf"/>
</dbReference>
<dbReference type="RefSeq" id="XP_022680369.1">
    <property type="nucleotide sequence ID" value="XM_022824634.1"/>
</dbReference>
<dbReference type="OMA" id="NNEWRMA"/>
<proteinExistence type="predicted"/>
<reference evidence="2" key="3">
    <citation type="submission" date="2018-08" db="UniProtKB">
        <authorList>
            <consortium name="EnsemblPlants"/>
        </authorList>
    </citation>
    <scope>IDENTIFICATION</scope>
    <source>
        <strain evidence="2">Yugu1</strain>
    </source>
</reference>
<organism evidence="2 3">
    <name type="scientific">Setaria italica</name>
    <name type="common">Foxtail millet</name>
    <name type="synonym">Panicum italicum</name>
    <dbReference type="NCBI Taxonomy" id="4555"/>
    <lineage>
        <taxon>Eukaryota</taxon>
        <taxon>Viridiplantae</taxon>
        <taxon>Streptophyta</taxon>
        <taxon>Embryophyta</taxon>
        <taxon>Tracheophyta</taxon>
        <taxon>Spermatophyta</taxon>
        <taxon>Magnoliopsida</taxon>
        <taxon>Liliopsida</taxon>
        <taxon>Poales</taxon>
        <taxon>Poaceae</taxon>
        <taxon>PACMAD clade</taxon>
        <taxon>Panicoideae</taxon>
        <taxon>Panicodae</taxon>
        <taxon>Paniceae</taxon>
        <taxon>Cenchrinae</taxon>
        <taxon>Setaria</taxon>
    </lineage>
</organism>
<dbReference type="STRING" id="4555.K3ZTT7"/>
<gene>
    <name evidence="2" type="primary">LOC101769838</name>
    <name evidence="1" type="ORF">SETIT_2G346200v2</name>
</gene>
<dbReference type="HOGENOM" id="CLU_030310_0_1_1"/>
<dbReference type="EMBL" id="AGNK02001287">
    <property type="status" value="NOT_ANNOTATED_CDS"/>
    <property type="molecule type" value="Genomic_DNA"/>
</dbReference>
<dbReference type="Proteomes" id="UP000004995">
    <property type="component" value="Unassembled WGS sequence"/>
</dbReference>
<evidence type="ECO:0000313" key="1">
    <source>
        <dbReference type="EMBL" id="RCV13431.1"/>
    </source>
</evidence>
<sequence>MASPSRPVRRRRKATESQQRSLLALSDDVLEEIFLRVGSPGDLARASTACVAFRRLIAGPGFLRRYRSLHPPLLLGFLDPGPGGGFQPAEAPHPNAPAARALARAAGFSFDYIPRGRGRRWHPRDVRDGRVLLYCSPDVQESIVFPDLAVCDPVSRRYLLVPRITDELLASVQVQKQHVQFFEAFLVPSGVEQKEEASFRVLGRACCMTKMVALVFSSGSSHWDVGTSESWDDLSLNARPFAEGLMLRWPSYAYGCFYWKVHLRNKLLKLDMSRMKFSIIDLPPGNADANVVIVETGEGRLGMIGNLNHVRGDTHVYYASKNEGDSNNEWRMAKTIPLPEHYNCCLVGAPEGYIFLLGVPKDKGTLGPACFSLGIKTLEIERVSQMGLNYRHVYPYFGFPPSMLPRMI</sequence>
<dbReference type="EMBL" id="CM003529">
    <property type="protein sequence ID" value="RCV13431.1"/>
    <property type="molecule type" value="Genomic_DNA"/>
</dbReference>
<dbReference type="OrthoDB" id="685304at2759"/>
<dbReference type="AlphaFoldDB" id="K3ZTT7"/>
<dbReference type="eggNOG" id="ENOG502R6MM">
    <property type="taxonomic scope" value="Eukaryota"/>
</dbReference>
<dbReference type="SUPFAM" id="SSF81383">
    <property type="entry name" value="F-box domain"/>
    <property type="match status" value="1"/>
</dbReference>
<name>K3ZTT7_SETIT</name>
<reference evidence="1 3" key="1">
    <citation type="journal article" date="2012" name="Nat. Biotechnol.">
        <title>Reference genome sequence of the model plant Setaria.</title>
        <authorList>
            <person name="Bennetzen J.L."/>
            <person name="Schmutz J."/>
            <person name="Wang H."/>
            <person name="Percifield R."/>
            <person name="Hawkins J."/>
            <person name="Pontaroli A.C."/>
            <person name="Estep M."/>
            <person name="Feng L."/>
            <person name="Vaughn J.N."/>
            <person name="Grimwood J."/>
            <person name="Jenkins J."/>
            <person name="Barry K."/>
            <person name="Lindquist E."/>
            <person name="Hellsten U."/>
            <person name="Deshpande S."/>
            <person name="Wang X."/>
            <person name="Wu X."/>
            <person name="Mitros T."/>
            <person name="Triplett J."/>
            <person name="Yang X."/>
            <person name="Ye C.Y."/>
            <person name="Mauro-Herrera M."/>
            <person name="Wang L."/>
            <person name="Li P."/>
            <person name="Sharma M."/>
            <person name="Sharma R."/>
            <person name="Ronald P.C."/>
            <person name="Panaud O."/>
            <person name="Kellogg E.A."/>
            <person name="Brutnell T.P."/>
            <person name="Doust A.N."/>
            <person name="Tuskan G.A."/>
            <person name="Rokhsar D."/>
            <person name="Devos K.M."/>
        </authorList>
    </citation>
    <scope>NUCLEOTIDE SEQUENCE [LARGE SCALE GENOMIC DNA]</scope>
    <source>
        <strain evidence="3">cv. Yugu1</strain>
        <strain evidence="1">Yugu1</strain>
    </source>
</reference>
<reference evidence="1" key="2">
    <citation type="submission" date="2015-07" db="EMBL/GenBank/DDBJ databases">
        <authorList>
            <person name="Noorani M."/>
        </authorList>
    </citation>
    <scope>NUCLEOTIDE SEQUENCE</scope>
    <source>
        <strain evidence="1">Yugu1</strain>
    </source>
</reference>